<dbReference type="InterPro" id="IPR051313">
    <property type="entry name" value="Bact_iron-sidero_bind"/>
</dbReference>
<keyword evidence="3" id="KW-0813">Transport</keyword>
<dbReference type="GO" id="GO:0030288">
    <property type="term" value="C:outer membrane-bounded periplasmic space"/>
    <property type="evidence" value="ECO:0007669"/>
    <property type="project" value="TreeGrafter"/>
</dbReference>
<sequence>MKKLIILVLCLMLFVGACGTSSKQSHSSSKGDKGASHQTYTSDNGDKVKVPTNPQRIVVLHPTYVGALVKFGHKPVAVPKFVEQNKVLNEATKGIKRIDNTNVEVVVKEKPDLIITTVEDKNLKKLKKVAPTVTFDAQKSTYKDNTKHLAKLVGEEQKADKWLKDWDAQLAKDKKELEPFIKGKTASVVQETPKGIMAFSNHLGRGTEIIYEGYGLKQPDKLAEATKSKFATPLKPELFSDYIGDIAVIAQQGDHQPSFENTNYWQNLDAVKKHRVIEFDVSETQYNDPISLEKQREIFYKALKEMAEK</sequence>
<dbReference type="RefSeq" id="WP_070504268.1">
    <property type="nucleotide sequence ID" value="NZ_JALCYA010000004.1"/>
</dbReference>
<evidence type="ECO:0000256" key="3">
    <source>
        <dbReference type="ARBA" id="ARBA00022448"/>
    </source>
</evidence>
<feature type="chain" id="PRO_5038771418" evidence="6">
    <location>
        <begin position="20"/>
        <end position="309"/>
    </location>
</feature>
<feature type="signal peptide" evidence="6">
    <location>
        <begin position="1"/>
        <end position="19"/>
    </location>
</feature>
<comment type="similarity">
    <text evidence="2">Belongs to the bacterial solute-binding protein 8 family.</text>
</comment>
<comment type="caution">
    <text evidence="8">The sequence shown here is derived from an EMBL/GenBank/DDBJ whole genome shotgun (WGS) entry which is preliminary data.</text>
</comment>
<dbReference type="AlphaFoldDB" id="A0A2N6QHN2"/>
<dbReference type="Gene3D" id="3.40.50.1980">
    <property type="entry name" value="Nitrogenase molybdenum iron protein domain"/>
    <property type="match status" value="2"/>
</dbReference>
<keyword evidence="4 6" id="KW-0732">Signal</keyword>
<dbReference type="InterPro" id="IPR002491">
    <property type="entry name" value="ABC_transptr_periplasmic_BD"/>
</dbReference>
<feature type="domain" description="Fe/B12 periplasmic-binding" evidence="7">
    <location>
        <begin position="56"/>
        <end position="307"/>
    </location>
</feature>
<evidence type="ECO:0000256" key="4">
    <source>
        <dbReference type="ARBA" id="ARBA00022729"/>
    </source>
</evidence>
<dbReference type="GO" id="GO:1901678">
    <property type="term" value="P:iron coordination entity transport"/>
    <property type="evidence" value="ECO:0007669"/>
    <property type="project" value="UniProtKB-ARBA"/>
</dbReference>
<accession>A0A2N6QHN2</accession>
<evidence type="ECO:0000256" key="2">
    <source>
        <dbReference type="ARBA" id="ARBA00008814"/>
    </source>
</evidence>
<organism evidence="8 9">
    <name type="scientific">Staphylococcus pettenkoferi</name>
    <dbReference type="NCBI Taxonomy" id="170573"/>
    <lineage>
        <taxon>Bacteria</taxon>
        <taxon>Bacillati</taxon>
        <taxon>Bacillota</taxon>
        <taxon>Bacilli</taxon>
        <taxon>Bacillales</taxon>
        <taxon>Staphylococcaceae</taxon>
        <taxon>Staphylococcus</taxon>
    </lineage>
</organism>
<dbReference type="PANTHER" id="PTHR30532:SF26">
    <property type="entry name" value="IRON(3+)-HYDROXAMATE-BINDING PROTEIN FHUD"/>
    <property type="match status" value="1"/>
</dbReference>
<dbReference type="PROSITE" id="PS50983">
    <property type="entry name" value="FE_B12_PBP"/>
    <property type="match status" value="1"/>
</dbReference>
<name>A0A2N6QHN2_9STAP</name>
<dbReference type="PROSITE" id="PS51257">
    <property type="entry name" value="PROKAR_LIPOPROTEIN"/>
    <property type="match status" value="1"/>
</dbReference>
<reference evidence="8 9" key="1">
    <citation type="submission" date="2017-09" db="EMBL/GenBank/DDBJ databases">
        <title>Bacterial strain isolated from the female urinary microbiota.</title>
        <authorList>
            <person name="Thomas-White K."/>
            <person name="Kumar N."/>
            <person name="Forster S."/>
            <person name="Putonti C."/>
            <person name="Lawley T."/>
            <person name="Wolfe A.J."/>
        </authorList>
    </citation>
    <scope>NUCLEOTIDE SEQUENCE [LARGE SCALE GENOMIC DNA]</scope>
    <source>
        <strain evidence="8 9">UMB0834</strain>
    </source>
</reference>
<evidence type="ECO:0000256" key="6">
    <source>
        <dbReference type="SAM" id="SignalP"/>
    </source>
</evidence>
<comment type="subcellular location">
    <subcellularLocation>
        <location evidence="1">Cell envelope</location>
    </subcellularLocation>
</comment>
<feature type="region of interest" description="Disordered" evidence="5">
    <location>
        <begin position="20"/>
        <end position="49"/>
    </location>
</feature>
<dbReference type="STRING" id="170573.GCA_001076995_00656"/>
<gene>
    <name evidence="8" type="ORF">CJ235_07475</name>
</gene>
<evidence type="ECO:0000313" key="9">
    <source>
        <dbReference type="Proteomes" id="UP000235748"/>
    </source>
</evidence>
<dbReference type="EMBL" id="PNGG01000003">
    <property type="protein sequence ID" value="PMC19099.1"/>
    <property type="molecule type" value="Genomic_DNA"/>
</dbReference>
<proteinExistence type="inferred from homology"/>
<evidence type="ECO:0000256" key="1">
    <source>
        <dbReference type="ARBA" id="ARBA00004196"/>
    </source>
</evidence>
<dbReference type="SUPFAM" id="SSF53807">
    <property type="entry name" value="Helical backbone' metal receptor"/>
    <property type="match status" value="1"/>
</dbReference>
<protein>
    <submittedName>
        <fullName evidence="8">Ferrichrome ABC transporter substrate-binding protein</fullName>
    </submittedName>
</protein>
<evidence type="ECO:0000256" key="5">
    <source>
        <dbReference type="SAM" id="MobiDB-lite"/>
    </source>
</evidence>
<dbReference type="PANTHER" id="PTHR30532">
    <property type="entry name" value="IRON III DICITRATE-BINDING PERIPLASMIC PROTEIN"/>
    <property type="match status" value="1"/>
</dbReference>
<dbReference type="Proteomes" id="UP000235748">
    <property type="component" value="Unassembled WGS sequence"/>
</dbReference>
<dbReference type="Pfam" id="PF01497">
    <property type="entry name" value="Peripla_BP_2"/>
    <property type="match status" value="1"/>
</dbReference>
<evidence type="ECO:0000259" key="7">
    <source>
        <dbReference type="PROSITE" id="PS50983"/>
    </source>
</evidence>
<evidence type="ECO:0000313" key="8">
    <source>
        <dbReference type="EMBL" id="PMC19099.1"/>
    </source>
</evidence>